<keyword evidence="1" id="KW-1133">Transmembrane helix</keyword>
<organism evidence="2 3">
    <name type="scientific">Crotalaria pallida</name>
    <name type="common">Smooth rattlebox</name>
    <name type="synonym">Crotalaria striata</name>
    <dbReference type="NCBI Taxonomy" id="3830"/>
    <lineage>
        <taxon>Eukaryota</taxon>
        <taxon>Viridiplantae</taxon>
        <taxon>Streptophyta</taxon>
        <taxon>Embryophyta</taxon>
        <taxon>Tracheophyta</taxon>
        <taxon>Spermatophyta</taxon>
        <taxon>Magnoliopsida</taxon>
        <taxon>eudicotyledons</taxon>
        <taxon>Gunneridae</taxon>
        <taxon>Pentapetalae</taxon>
        <taxon>rosids</taxon>
        <taxon>fabids</taxon>
        <taxon>Fabales</taxon>
        <taxon>Fabaceae</taxon>
        <taxon>Papilionoideae</taxon>
        <taxon>50 kb inversion clade</taxon>
        <taxon>genistoids sensu lato</taxon>
        <taxon>core genistoids</taxon>
        <taxon>Crotalarieae</taxon>
        <taxon>Crotalaria</taxon>
    </lineage>
</organism>
<keyword evidence="1" id="KW-0812">Transmembrane</keyword>
<accession>A0AAN9IMN4</accession>
<sequence length="75" mass="8881">MYAAEKLLLVTNYTWKDQGTNHSFFCKVGVHIMAVVLLILREIVLGTRFIEHINYVTFHLLNLYLCFLYCISVYY</sequence>
<evidence type="ECO:0000313" key="2">
    <source>
        <dbReference type="EMBL" id="KAK7282766.1"/>
    </source>
</evidence>
<dbReference type="EMBL" id="JAYWIO010000002">
    <property type="protein sequence ID" value="KAK7282766.1"/>
    <property type="molecule type" value="Genomic_DNA"/>
</dbReference>
<dbReference type="AlphaFoldDB" id="A0AAN9IMN4"/>
<feature type="transmembrane region" description="Helical" evidence="1">
    <location>
        <begin position="52"/>
        <end position="74"/>
    </location>
</feature>
<proteinExistence type="predicted"/>
<feature type="transmembrane region" description="Helical" evidence="1">
    <location>
        <begin position="20"/>
        <end position="40"/>
    </location>
</feature>
<name>A0AAN9IMN4_CROPI</name>
<comment type="caution">
    <text evidence="2">The sequence shown here is derived from an EMBL/GenBank/DDBJ whole genome shotgun (WGS) entry which is preliminary data.</text>
</comment>
<dbReference type="Proteomes" id="UP001372338">
    <property type="component" value="Unassembled WGS sequence"/>
</dbReference>
<reference evidence="2 3" key="1">
    <citation type="submission" date="2024-01" db="EMBL/GenBank/DDBJ databases">
        <title>The genomes of 5 underutilized Papilionoideae crops provide insights into root nodulation and disease resistanc.</title>
        <authorList>
            <person name="Yuan L."/>
        </authorList>
    </citation>
    <scope>NUCLEOTIDE SEQUENCE [LARGE SCALE GENOMIC DNA]</scope>
    <source>
        <strain evidence="2">ZHUSHIDOU_FW_LH</strain>
        <tissue evidence="2">Leaf</tissue>
    </source>
</reference>
<evidence type="ECO:0000256" key="1">
    <source>
        <dbReference type="SAM" id="Phobius"/>
    </source>
</evidence>
<keyword evidence="3" id="KW-1185">Reference proteome</keyword>
<protein>
    <submittedName>
        <fullName evidence="2">Uncharacterized protein</fullName>
    </submittedName>
</protein>
<evidence type="ECO:0000313" key="3">
    <source>
        <dbReference type="Proteomes" id="UP001372338"/>
    </source>
</evidence>
<keyword evidence="1" id="KW-0472">Membrane</keyword>
<gene>
    <name evidence="2" type="ORF">RIF29_11802</name>
</gene>